<feature type="transmembrane region" description="Helical" evidence="2">
    <location>
        <begin position="12"/>
        <end position="29"/>
    </location>
</feature>
<gene>
    <name evidence="3" type="ORF">A9C19_04490</name>
</gene>
<dbReference type="PANTHER" id="PTHR35792">
    <property type="entry name" value="GENERAL STRESS PROTEIN"/>
    <property type="match status" value="1"/>
</dbReference>
<dbReference type="RefSeq" id="WP_072578848.1">
    <property type="nucleotide sequence ID" value="NZ_CP016020.1"/>
</dbReference>
<dbReference type="STRING" id="1547283.A9C19_04490"/>
<organism evidence="3 4">
    <name type="scientific">Bacillus weihaiensis</name>
    <dbReference type="NCBI Taxonomy" id="1547283"/>
    <lineage>
        <taxon>Bacteria</taxon>
        <taxon>Bacillati</taxon>
        <taxon>Bacillota</taxon>
        <taxon>Bacilli</taxon>
        <taxon>Bacillales</taxon>
        <taxon>Bacillaceae</taxon>
        <taxon>Bacillus</taxon>
    </lineage>
</organism>
<evidence type="ECO:0000256" key="2">
    <source>
        <dbReference type="SAM" id="Phobius"/>
    </source>
</evidence>
<reference evidence="3 4" key="1">
    <citation type="journal article" date="2016" name="Sci. Rep.">
        <title>Complete genome sequence and transcriptomic analysis of a novel marine strain Bacillus weihaiensis reveals the mechanism of brown algae degradation.</title>
        <authorList>
            <person name="Zhu Y."/>
            <person name="Chen P."/>
            <person name="Bao Y."/>
            <person name="Men Y."/>
            <person name="Zeng Y."/>
            <person name="Yang J."/>
            <person name="Sun J."/>
            <person name="Sun Y."/>
        </authorList>
    </citation>
    <scope>NUCLEOTIDE SEQUENCE [LARGE SCALE GENOMIC DNA]</scope>
    <source>
        <strain evidence="3 4">Alg07</strain>
    </source>
</reference>
<sequence>MTKKKNGNEFIVGTVVGGLIGAAAALFLAPKSGKEMREDLGHQANVMKERTGQFTNEALEKTSDFRAVAKEKTSSLSQVVTEQSSQIMNKVRDLTNQSSTSEEQAEIAKQEIESALDELTENQSPVAAEQKQDELDSFINEDDENRLVQEVGTADSTTEEPVKPNA</sequence>
<name>A0A1L3MP99_9BACI</name>
<evidence type="ECO:0000313" key="4">
    <source>
        <dbReference type="Proteomes" id="UP000181936"/>
    </source>
</evidence>
<protein>
    <recommendedName>
        <fullName evidence="5">General stress protein</fullName>
    </recommendedName>
</protein>
<dbReference type="KEGG" id="bwh:A9C19_04490"/>
<dbReference type="InterPro" id="IPR024623">
    <property type="entry name" value="YtxH"/>
</dbReference>
<evidence type="ECO:0008006" key="5">
    <source>
        <dbReference type="Google" id="ProtNLM"/>
    </source>
</evidence>
<accession>A0A1L3MP99</accession>
<evidence type="ECO:0000256" key="1">
    <source>
        <dbReference type="SAM" id="MobiDB-lite"/>
    </source>
</evidence>
<evidence type="ECO:0000313" key="3">
    <source>
        <dbReference type="EMBL" id="APH04054.1"/>
    </source>
</evidence>
<dbReference type="InterPro" id="IPR052928">
    <property type="entry name" value="Desiccation-related_membrane"/>
</dbReference>
<keyword evidence="2" id="KW-0472">Membrane</keyword>
<keyword evidence="2" id="KW-1133">Transmembrane helix</keyword>
<dbReference type="Pfam" id="PF12732">
    <property type="entry name" value="YtxH"/>
    <property type="match status" value="1"/>
</dbReference>
<feature type="compositionally biased region" description="Acidic residues" evidence="1">
    <location>
        <begin position="135"/>
        <end position="144"/>
    </location>
</feature>
<keyword evidence="2" id="KW-0812">Transmembrane</keyword>
<proteinExistence type="predicted"/>
<feature type="region of interest" description="Disordered" evidence="1">
    <location>
        <begin position="92"/>
        <end position="166"/>
    </location>
</feature>
<dbReference type="EMBL" id="CP016020">
    <property type="protein sequence ID" value="APH04054.1"/>
    <property type="molecule type" value="Genomic_DNA"/>
</dbReference>
<dbReference type="PANTHER" id="PTHR35792:SF1">
    <property type="entry name" value="SLL0268 PROTEIN"/>
    <property type="match status" value="1"/>
</dbReference>
<dbReference type="OrthoDB" id="9810874at2"/>
<dbReference type="AlphaFoldDB" id="A0A1L3MP99"/>
<keyword evidence="4" id="KW-1185">Reference proteome</keyword>
<dbReference type="Proteomes" id="UP000181936">
    <property type="component" value="Chromosome"/>
</dbReference>